<dbReference type="PRINTS" id="PR00143">
    <property type="entry name" value="CITRTSNTHASE"/>
</dbReference>
<dbReference type="GO" id="GO:0006099">
    <property type="term" value="P:tricarboxylic acid cycle"/>
    <property type="evidence" value="ECO:0007669"/>
    <property type="project" value="UniProtKB-UniPathway"/>
</dbReference>
<dbReference type="InterPro" id="IPR036969">
    <property type="entry name" value="Citrate_synthase_sf"/>
</dbReference>
<evidence type="ECO:0000256" key="4">
    <source>
        <dbReference type="ARBA" id="ARBA00022679"/>
    </source>
</evidence>
<evidence type="ECO:0000313" key="9">
    <source>
        <dbReference type="Proteomes" id="UP000236000"/>
    </source>
</evidence>
<keyword evidence="8" id="KW-0012">Acyltransferase</keyword>
<evidence type="ECO:0000256" key="5">
    <source>
        <dbReference type="ARBA" id="ARBA00049288"/>
    </source>
</evidence>
<dbReference type="AlphaFoldDB" id="A0A2N8HCT0"/>
<dbReference type="GO" id="GO:0005975">
    <property type="term" value="P:carbohydrate metabolic process"/>
    <property type="evidence" value="ECO:0007669"/>
    <property type="project" value="TreeGrafter"/>
</dbReference>
<feature type="active site" evidence="7">
    <location>
        <position position="265"/>
    </location>
</feature>
<reference evidence="8 9" key="1">
    <citation type="journal article" date="2017" name="BMC Genomics">
        <title>Genome sequencing of 39 Akkermansia muciniphila isolates reveals its population structure, genomic and functional diverisity, and global distribution in mammalian gut microbiotas.</title>
        <authorList>
            <person name="Guo X."/>
            <person name="Li S."/>
            <person name="Zhang J."/>
            <person name="Wu F."/>
            <person name="Li X."/>
            <person name="Wu D."/>
            <person name="Zhang M."/>
            <person name="Ou Z."/>
            <person name="Jie Z."/>
            <person name="Yan Q."/>
            <person name="Li P."/>
            <person name="Yi J."/>
            <person name="Peng Y."/>
        </authorList>
    </citation>
    <scope>NUCLEOTIDE SEQUENCE [LARGE SCALE GENOMIC DNA]</scope>
    <source>
        <strain evidence="8 9">GP24</strain>
    </source>
</reference>
<dbReference type="InterPro" id="IPR002020">
    <property type="entry name" value="Citrate_synthase"/>
</dbReference>
<comment type="pathway">
    <text evidence="1">Carbohydrate metabolism; tricarboxylic acid cycle; isocitrate from oxaloacetate: step 1/2.</text>
</comment>
<dbReference type="GO" id="GO:0005829">
    <property type="term" value="C:cytosol"/>
    <property type="evidence" value="ECO:0007669"/>
    <property type="project" value="TreeGrafter"/>
</dbReference>
<dbReference type="GO" id="GO:0036440">
    <property type="term" value="F:citrate synthase activity"/>
    <property type="evidence" value="ECO:0007669"/>
    <property type="project" value="UniProtKB-EC"/>
</dbReference>
<dbReference type="Gene3D" id="1.10.230.10">
    <property type="entry name" value="Cytochrome P450-Terp, domain 2"/>
    <property type="match status" value="1"/>
</dbReference>
<comment type="caution">
    <text evidence="8">The sequence shown here is derived from an EMBL/GenBank/DDBJ whole genome shotgun (WGS) entry which is preliminary data.</text>
</comment>
<name>A0A2N8HCT0_9BACT</name>
<comment type="similarity">
    <text evidence="2 6">Belongs to the citrate synthase family.</text>
</comment>
<evidence type="ECO:0000256" key="1">
    <source>
        <dbReference type="ARBA" id="ARBA00004751"/>
    </source>
</evidence>
<dbReference type="PANTHER" id="PTHR11739">
    <property type="entry name" value="CITRATE SYNTHASE"/>
    <property type="match status" value="1"/>
</dbReference>
<dbReference type="SUPFAM" id="SSF48256">
    <property type="entry name" value="Citrate synthase"/>
    <property type="match status" value="1"/>
</dbReference>
<feature type="active site" evidence="7">
    <location>
        <position position="316"/>
    </location>
</feature>
<keyword evidence="3" id="KW-0816">Tricarboxylic acid cycle</keyword>
<dbReference type="InterPro" id="IPR024176">
    <property type="entry name" value="Citrate_synthase_bac-typ"/>
</dbReference>
<dbReference type="OrthoDB" id="9800864at2"/>
<dbReference type="NCBIfam" id="TIGR01800">
    <property type="entry name" value="cit_synth_II"/>
    <property type="match status" value="1"/>
</dbReference>
<comment type="catalytic activity">
    <reaction evidence="5">
        <text>oxaloacetate + acetyl-CoA + H2O = citrate + CoA + H(+)</text>
        <dbReference type="Rhea" id="RHEA:16845"/>
        <dbReference type="ChEBI" id="CHEBI:15377"/>
        <dbReference type="ChEBI" id="CHEBI:15378"/>
        <dbReference type="ChEBI" id="CHEBI:16452"/>
        <dbReference type="ChEBI" id="CHEBI:16947"/>
        <dbReference type="ChEBI" id="CHEBI:57287"/>
        <dbReference type="ChEBI" id="CHEBI:57288"/>
        <dbReference type="EC" id="2.3.3.16"/>
    </reaction>
</comment>
<dbReference type="UniPathway" id="UPA00223"/>
<evidence type="ECO:0000313" key="8">
    <source>
        <dbReference type="EMBL" id="PNC17668.1"/>
    </source>
</evidence>
<dbReference type="Gene3D" id="1.10.580.10">
    <property type="entry name" value="Citrate Synthase, domain 1"/>
    <property type="match status" value="1"/>
</dbReference>
<evidence type="ECO:0000256" key="7">
    <source>
        <dbReference type="PIRSR" id="PIRSR001369-1"/>
    </source>
</evidence>
<evidence type="ECO:0000256" key="2">
    <source>
        <dbReference type="ARBA" id="ARBA00010566"/>
    </source>
</evidence>
<dbReference type="Pfam" id="PF00285">
    <property type="entry name" value="Citrate_synt"/>
    <property type="match status" value="1"/>
</dbReference>
<dbReference type="PIRSF" id="PIRSF001369">
    <property type="entry name" value="Citrate_synth"/>
    <property type="match status" value="1"/>
</dbReference>
<proteinExistence type="inferred from homology"/>
<dbReference type="InterPro" id="IPR016143">
    <property type="entry name" value="Citrate_synth-like_sm_a-sub"/>
</dbReference>
<organism evidence="8 9">
    <name type="scientific">Akkermansia muciniphila</name>
    <dbReference type="NCBI Taxonomy" id="239935"/>
    <lineage>
        <taxon>Bacteria</taxon>
        <taxon>Pseudomonadati</taxon>
        <taxon>Verrucomicrobiota</taxon>
        <taxon>Verrucomicrobiia</taxon>
        <taxon>Verrucomicrobiales</taxon>
        <taxon>Akkermansiaceae</taxon>
        <taxon>Akkermansia</taxon>
    </lineage>
</organism>
<gene>
    <name evidence="8" type="ORF">CXU22_07915</name>
</gene>
<evidence type="ECO:0000256" key="6">
    <source>
        <dbReference type="PIRNR" id="PIRNR001369"/>
    </source>
</evidence>
<keyword evidence="4 6" id="KW-0808">Transferase</keyword>
<sequence>MTNDTSPQQPTYPKGLKGIIANESALSDVRGEEGRLLYLGYDIDDLVEMCCFEEVVYLLLNKRLPNRQELEAIKKRLRSDRDLPQPILDFFKTATKSARPMSALRTAVSMLGMYDDRTKDSGQLKEIGLSLIAKVPVMVAYYYRLCQGLDLPPVREDLSESEHFLWLLKGEEPNQDEAHILDVAYILHADHGMNASTFAARVCIATLSDMYSAITAAIGTLKGPLHGGANEGVIEMLKEIGTEDKVDSYIEDKLARKEKIMGMGHRVYRVLDPRAPHLRRMAIRLSSRIGEPKWIRMSERIAKLVRERKGLNANVDFYSATVYYSIGIPTRLFTAIFSIARCCGWVAQVLEQMEDNTLYRPLTLYTGPKDRIPVPTIDMR</sequence>
<evidence type="ECO:0000256" key="3">
    <source>
        <dbReference type="ARBA" id="ARBA00022532"/>
    </source>
</evidence>
<dbReference type="EMBL" id="PJKA01000012">
    <property type="protein sequence ID" value="PNC17668.1"/>
    <property type="molecule type" value="Genomic_DNA"/>
</dbReference>
<dbReference type="InterPro" id="IPR016142">
    <property type="entry name" value="Citrate_synth-like_lrg_a-sub"/>
</dbReference>
<protein>
    <recommendedName>
        <fullName evidence="6">Citrate synthase</fullName>
    </recommendedName>
</protein>
<accession>A0A2N8HCT0</accession>
<dbReference type="PANTHER" id="PTHR11739:SF4">
    <property type="entry name" value="CITRATE SYNTHASE, PEROXISOMAL"/>
    <property type="match status" value="1"/>
</dbReference>
<dbReference type="RefSeq" id="WP_102714292.1">
    <property type="nucleotide sequence ID" value="NZ_CABMLK010000001.1"/>
</dbReference>
<dbReference type="InterPro" id="IPR011278">
    <property type="entry name" value="2-MeCitrate/Citrate_synth_II"/>
</dbReference>
<dbReference type="Proteomes" id="UP000236000">
    <property type="component" value="Unassembled WGS sequence"/>
</dbReference>